<evidence type="ECO:0000256" key="1">
    <source>
        <dbReference type="SAM" id="Phobius"/>
    </source>
</evidence>
<dbReference type="AlphaFoldDB" id="A0A0R1V6G6"/>
<feature type="transmembrane region" description="Helical" evidence="1">
    <location>
        <begin position="111"/>
        <end position="132"/>
    </location>
</feature>
<feature type="transmembrane region" description="Helical" evidence="1">
    <location>
        <begin position="12"/>
        <end position="32"/>
    </location>
</feature>
<keyword evidence="1" id="KW-0472">Membrane</keyword>
<evidence type="ECO:0000313" key="3">
    <source>
        <dbReference type="Proteomes" id="UP000051966"/>
    </source>
</evidence>
<name>A0A0R1V6G6_9LACO</name>
<dbReference type="EMBL" id="AZFY01000154">
    <property type="protein sequence ID" value="KRM01103.1"/>
    <property type="molecule type" value="Genomic_DNA"/>
</dbReference>
<evidence type="ECO:0000313" key="2">
    <source>
        <dbReference type="EMBL" id="KRM01103.1"/>
    </source>
</evidence>
<organism evidence="2 3">
    <name type="scientific">Lentilactobacillus farraginis DSM 18382 = JCM 14108</name>
    <dbReference type="NCBI Taxonomy" id="1423743"/>
    <lineage>
        <taxon>Bacteria</taxon>
        <taxon>Bacillati</taxon>
        <taxon>Bacillota</taxon>
        <taxon>Bacilli</taxon>
        <taxon>Lactobacillales</taxon>
        <taxon>Lactobacillaceae</taxon>
        <taxon>Lentilactobacillus</taxon>
    </lineage>
</organism>
<feature type="transmembrane region" description="Helical" evidence="1">
    <location>
        <begin position="86"/>
        <end position="105"/>
    </location>
</feature>
<gene>
    <name evidence="2" type="ORF">FD41_GL001772</name>
</gene>
<reference evidence="2 3" key="1">
    <citation type="journal article" date="2015" name="Genome Announc.">
        <title>Expanding the biotechnology potential of lactobacilli through comparative genomics of 213 strains and associated genera.</title>
        <authorList>
            <person name="Sun Z."/>
            <person name="Harris H.M."/>
            <person name="McCann A."/>
            <person name="Guo C."/>
            <person name="Argimon S."/>
            <person name="Zhang W."/>
            <person name="Yang X."/>
            <person name="Jeffery I.B."/>
            <person name="Cooney J.C."/>
            <person name="Kagawa T.F."/>
            <person name="Liu W."/>
            <person name="Song Y."/>
            <person name="Salvetti E."/>
            <person name="Wrobel A."/>
            <person name="Rasinkangas P."/>
            <person name="Parkhill J."/>
            <person name="Rea M.C."/>
            <person name="O'Sullivan O."/>
            <person name="Ritari J."/>
            <person name="Douillard F.P."/>
            <person name="Paul Ross R."/>
            <person name="Yang R."/>
            <person name="Briner A.E."/>
            <person name="Felis G.E."/>
            <person name="de Vos W.M."/>
            <person name="Barrangou R."/>
            <person name="Klaenhammer T.R."/>
            <person name="Caufield P.W."/>
            <person name="Cui Y."/>
            <person name="Zhang H."/>
            <person name="O'Toole P.W."/>
        </authorList>
    </citation>
    <scope>NUCLEOTIDE SEQUENCE [LARGE SCALE GENOMIC DNA]</scope>
    <source>
        <strain evidence="2 3">DSM 18382</strain>
    </source>
</reference>
<proteinExistence type="predicted"/>
<feature type="transmembrane region" description="Helical" evidence="1">
    <location>
        <begin position="52"/>
        <end position="74"/>
    </location>
</feature>
<protein>
    <submittedName>
        <fullName evidence="2">Uncharacterized protein</fullName>
    </submittedName>
</protein>
<comment type="caution">
    <text evidence="2">The sequence shown here is derived from an EMBL/GenBank/DDBJ whole genome shotgun (WGS) entry which is preliminary data.</text>
</comment>
<keyword evidence="3" id="KW-1185">Reference proteome</keyword>
<accession>A0A0R1V6G6</accession>
<dbReference type="Proteomes" id="UP000051966">
    <property type="component" value="Unassembled WGS sequence"/>
</dbReference>
<keyword evidence="1" id="KW-0812">Transmembrane</keyword>
<dbReference type="PATRIC" id="fig|1423743.5.peg.1830"/>
<feature type="transmembrane region" description="Helical" evidence="1">
    <location>
        <begin position="144"/>
        <end position="166"/>
    </location>
</feature>
<sequence>MDLKVIKIIVLDWLLFLLSPILIILLNSMTLFKVVKIGSDVSGTYQPFGGMIVILLDSAVGLGVIFYFGVWRFTKLTREQFDRKSFYTKVTVIYCLFVLFSLGFVDLARFSNASVVFLDLTGVLGFSWLLFLTFETLLTANKTVMGFLIISQVLSVLLGLNSFYIWNI</sequence>
<keyword evidence="1" id="KW-1133">Transmembrane helix</keyword>